<dbReference type="RefSeq" id="XP_002955548.1">
    <property type="nucleotide sequence ID" value="XM_002955502.1"/>
</dbReference>
<evidence type="ECO:0000313" key="2">
    <source>
        <dbReference type="EMBL" id="EFJ43401.1"/>
    </source>
</evidence>
<feature type="chain" id="PRO_5003124311" evidence="1">
    <location>
        <begin position="39"/>
        <end position="121"/>
    </location>
</feature>
<dbReference type="EMBL" id="GL378373">
    <property type="protein sequence ID" value="EFJ43401.1"/>
    <property type="molecule type" value="Genomic_DNA"/>
</dbReference>
<name>D8UA29_VOLCA</name>
<keyword evidence="3" id="KW-1185">Reference proteome</keyword>
<organism evidence="3">
    <name type="scientific">Volvox carteri f. nagariensis</name>
    <dbReference type="NCBI Taxonomy" id="3068"/>
    <lineage>
        <taxon>Eukaryota</taxon>
        <taxon>Viridiplantae</taxon>
        <taxon>Chlorophyta</taxon>
        <taxon>core chlorophytes</taxon>
        <taxon>Chlorophyceae</taxon>
        <taxon>CS clade</taxon>
        <taxon>Chlamydomonadales</taxon>
        <taxon>Volvocaceae</taxon>
        <taxon>Volvox</taxon>
    </lineage>
</organism>
<proteinExistence type="predicted"/>
<dbReference type="GeneID" id="9616775"/>
<keyword evidence="1" id="KW-0732">Signal</keyword>
<dbReference type="InParanoid" id="D8UA29"/>
<dbReference type="KEGG" id="vcn:VOLCADRAFT_96428"/>
<reference evidence="2 3" key="1">
    <citation type="journal article" date="2010" name="Science">
        <title>Genomic analysis of organismal complexity in the multicellular green alga Volvox carteri.</title>
        <authorList>
            <person name="Prochnik S.E."/>
            <person name="Umen J."/>
            <person name="Nedelcu A.M."/>
            <person name="Hallmann A."/>
            <person name="Miller S.M."/>
            <person name="Nishii I."/>
            <person name="Ferris P."/>
            <person name="Kuo A."/>
            <person name="Mitros T."/>
            <person name="Fritz-Laylin L.K."/>
            <person name="Hellsten U."/>
            <person name="Chapman J."/>
            <person name="Simakov O."/>
            <person name="Rensing S.A."/>
            <person name="Terry A."/>
            <person name="Pangilinan J."/>
            <person name="Kapitonov V."/>
            <person name="Jurka J."/>
            <person name="Salamov A."/>
            <person name="Shapiro H."/>
            <person name="Schmutz J."/>
            <person name="Grimwood J."/>
            <person name="Lindquist E."/>
            <person name="Lucas S."/>
            <person name="Grigoriev I.V."/>
            <person name="Schmitt R."/>
            <person name="Kirk D."/>
            <person name="Rokhsar D.S."/>
        </authorList>
    </citation>
    <scope>NUCLEOTIDE SEQUENCE [LARGE SCALE GENOMIC DNA]</scope>
    <source>
        <strain evidence="3">f. Nagariensis / Eve</strain>
    </source>
</reference>
<evidence type="ECO:0000313" key="3">
    <source>
        <dbReference type="Proteomes" id="UP000001058"/>
    </source>
</evidence>
<dbReference type="AlphaFoldDB" id="D8UA29"/>
<sequence length="121" mass="12018">MDRNQRVANSRPARPGLLLVLMALVAFALVITPLPARAENVPRYDMSAALGSRGGFGGMRGGSAGGAGSSPFLGGMMRSGMGGGGMGGGAAATALRGAFSDQVQVHDVCNAPSSPEDVAAE</sequence>
<accession>D8UA29</accession>
<evidence type="ECO:0000256" key="1">
    <source>
        <dbReference type="SAM" id="SignalP"/>
    </source>
</evidence>
<feature type="signal peptide" evidence="1">
    <location>
        <begin position="1"/>
        <end position="38"/>
    </location>
</feature>
<protein>
    <submittedName>
        <fullName evidence="2">Uncharacterized protein</fullName>
    </submittedName>
</protein>
<dbReference type="Proteomes" id="UP000001058">
    <property type="component" value="Unassembled WGS sequence"/>
</dbReference>
<gene>
    <name evidence="2" type="ORF">VOLCADRAFT_96428</name>
</gene>